<dbReference type="OrthoDB" id="1901735at2"/>
<dbReference type="AlphaFoldDB" id="A0A1M6NMF9"/>
<dbReference type="Proteomes" id="UP000184310">
    <property type="component" value="Unassembled WGS sequence"/>
</dbReference>
<organism evidence="1 2">
    <name type="scientific">Clostridium cavendishii DSM 21758</name>
    <dbReference type="NCBI Taxonomy" id="1121302"/>
    <lineage>
        <taxon>Bacteria</taxon>
        <taxon>Bacillati</taxon>
        <taxon>Bacillota</taxon>
        <taxon>Clostridia</taxon>
        <taxon>Eubacteriales</taxon>
        <taxon>Clostridiaceae</taxon>
        <taxon>Clostridium</taxon>
    </lineage>
</organism>
<dbReference type="EMBL" id="FQZB01000012">
    <property type="protein sequence ID" value="SHJ96937.1"/>
    <property type="molecule type" value="Genomic_DNA"/>
</dbReference>
<evidence type="ECO:0000313" key="1">
    <source>
        <dbReference type="EMBL" id="SHJ96937.1"/>
    </source>
</evidence>
<dbReference type="RefSeq" id="WP_072989334.1">
    <property type="nucleotide sequence ID" value="NZ_FQZB01000012.1"/>
</dbReference>
<sequence>MALYKLPLGIRIPKDNEYPDGYDVKSINDKRNSANIVEGFTIKEVVGEKFSHYVEINVDVDKIWSLFCSLTRNLINDVAYGIIGFKEEEPTLSKFSKLEKIISIFQKYEFELVNDGCLEFGIANYNENSLNEIFITSFKYIKIWTNNKEGLIDVLNSFEIQEIENLQFIDEFPVVSQALSNSFNKEIRHYSEVIECIEREFFDL</sequence>
<name>A0A1M6NMF9_9CLOT</name>
<keyword evidence="2" id="KW-1185">Reference proteome</keyword>
<proteinExistence type="predicted"/>
<protein>
    <submittedName>
        <fullName evidence="1">Uncharacterized protein</fullName>
    </submittedName>
</protein>
<reference evidence="1 2" key="1">
    <citation type="submission" date="2016-11" db="EMBL/GenBank/DDBJ databases">
        <authorList>
            <person name="Jaros S."/>
            <person name="Januszkiewicz K."/>
            <person name="Wedrychowicz H."/>
        </authorList>
    </citation>
    <scope>NUCLEOTIDE SEQUENCE [LARGE SCALE GENOMIC DNA]</scope>
    <source>
        <strain evidence="1 2">DSM 21758</strain>
    </source>
</reference>
<gene>
    <name evidence="1" type="ORF">SAMN02745163_02953</name>
</gene>
<accession>A0A1M6NMF9</accession>
<evidence type="ECO:0000313" key="2">
    <source>
        <dbReference type="Proteomes" id="UP000184310"/>
    </source>
</evidence>